<organism evidence="1">
    <name type="scientific">marine metagenome</name>
    <dbReference type="NCBI Taxonomy" id="408172"/>
    <lineage>
        <taxon>unclassified sequences</taxon>
        <taxon>metagenomes</taxon>
        <taxon>ecological metagenomes</taxon>
    </lineage>
</organism>
<reference evidence="1" key="1">
    <citation type="submission" date="2018-05" db="EMBL/GenBank/DDBJ databases">
        <authorList>
            <person name="Lanie J.A."/>
            <person name="Ng W.-L."/>
            <person name="Kazmierczak K.M."/>
            <person name="Andrzejewski T.M."/>
            <person name="Davidsen T.M."/>
            <person name="Wayne K.J."/>
            <person name="Tettelin H."/>
            <person name="Glass J.I."/>
            <person name="Rusch D."/>
            <person name="Podicherti R."/>
            <person name="Tsui H.-C.T."/>
            <person name="Winkler M.E."/>
        </authorList>
    </citation>
    <scope>NUCLEOTIDE SEQUENCE</scope>
</reference>
<gene>
    <name evidence="1" type="ORF">METZ01_LOCUS96165</name>
</gene>
<proteinExistence type="predicted"/>
<name>A0A381VTB9_9ZZZZ</name>
<evidence type="ECO:0000313" key="1">
    <source>
        <dbReference type="EMBL" id="SVA43311.1"/>
    </source>
</evidence>
<protein>
    <recommendedName>
        <fullName evidence="2">Outer membrane protein beta-barrel domain-containing protein</fullName>
    </recommendedName>
</protein>
<sequence length="306" mass="33636">MKRILLIIIMSASFGFSQGDIYPTETQYGGGIGFSTMYMVLDSIPGATILDSLGFSVNRMGTRPLVFYGGEGFAQMTGPWRLGGYAGIGAGQASNVYNIHLYANRDKKVGFQQPTFGNESKGDTLYAFSEKLSVKARINFLMGAMTIEYVFPVYRDLEVMAGALMGIGRYTLSVDQHIGTPQWSKFSTNMYGYLTGDSILVELDTLRGATRDDYETAASLYRTNGYRPINVNGTMTELSGTFFNFQPYVAVKWQFLDRMGLRISAGYNKGTIGAGKWKLNGHVPVNDSPESALGGFTIRTVVYFGL</sequence>
<dbReference type="EMBL" id="UINC01009667">
    <property type="protein sequence ID" value="SVA43311.1"/>
    <property type="molecule type" value="Genomic_DNA"/>
</dbReference>
<evidence type="ECO:0008006" key="2">
    <source>
        <dbReference type="Google" id="ProtNLM"/>
    </source>
</evidence>
<dbReference type="AlphaFoldDB" id="A0A381VTB9"/>
<accession>A0A381VTB9</accession>